<proteinExistence type="inferred from homology"/>
<dbReference type="STRING" id="1122209.SAMN02745752_00973"/>
<feature type="domain" description="POTRA" evidence="12">
    <location>
        <begin position="83"/>
        <end position="155"/>
    </location>
</feature>
<protein>
    <recommendedName>
        <fullName evidence="3">Translocation and assembly module subunit TamA</fullName>
    </recommendedName>
    <alternativeName>
        <fullName evidence="9">Autotransporter assembly factor TamA</fullName>
    </alternativeName>
</protein>
<evidence type="ECO:0000259" key="13">
    <source>
        <dbReference type="Pfam" id="PF17243"/>
    </source>
</evidence>
<evidence type="ECO:0000259" key="11">
    <source>
        <dbReference type="Pfam" id="PF01103"/>
    </source>
</evidence>
<dbReference type="PANTHER" id="PTHR12815">
    <property type="entry name" value="SORTING AND ASSEMBLY MACHINERY SAMM50 PROTEIN FAMILY MEMBER"/>
    <property type="match status" value="1"/>
</dbReference>
<evidence type="ECO:0000256" key="5">
    <source>
        <dbReference type="ARBA" id="ARBA00022692"/>
    </source>
</evidence>
<evidence type="ECO:0000313" key="15">
    <source>
        <dbReference type="Proteomes" id="UP000182350"/>
    </source>
</evidence>
<keyword evidence="7" id="KW-0472">Membrane</keyword>
<dbReference type="Pfam" id="PF01103">
    <property type="entry name" value="Omp85"/>
    <property type="match status" value="1"/>
</dbReference>
<evidence type="ECO:0000313" key="14">
    <source>
        <dbReference type="EMBL" id="SFX24321.1"/>
    </source>
</evidence>
<keyword evidence="4" id="KW-1134">Transmembrane beta strand</keyword>
<gene>
    <name evidence="14" type="ORF">SAMN02745752_00973</name>
</gene>
<evidence type="ECO:0000256" key="1">
    <source>
        <dbReference type="ARBA" id="ARBA00004442"/>
    </source>
</evidence>
<dbReference type="AlphaFoldDB" id="A0A1K1VGN4"/>
<name>A0A1K1VGN4_9GAMM</name>
<dbReference type="Proteomes" id="UP000182350">
    <property type="component" value="Unassembled WGS sequence"/>
</dbReference>
<keyword evidence="8" id="KW-0998">Cell outer membrane</keyword>
<reference evidence="14 15" key="1">
    <citation type="submission" date="2016-11" db="EMBL/GenBank/DDBJ databases">
        <authorList>
            <person name="Jaros S."/>
            <person name="Januszkiewicz K."/>
            <person name="Wedrychowicz H."/>
        </authorList>
    </citation>
    <scope>NUCLEOTIDE SEQUENCE [LARGE SCALE GENOMIC DNA]</scope>
    <source>
        <strain evidence="14 15">DSM 21637</strain>
    </source>
</reference>
<evidence type="ECO:0000256" key="10">
    <source>
        <dbReference type="ARBA" id="ARBA00093548"/>
    </source>
</evidence>
<dbReference type="InterPro" id="IPR039910">
    <property type="entry name" value="D15-like"/>
</dbReference>
<dbReference type="PANTHER" id="PTHR12815:SF47">
    <property type="entry name" value="TRANSLOCATION AND ASSEMBLY MODULE SUBUNIT TAMA"/>
    <property type="match status" value="1"/>
</dbReference>
<sequence>MLEPELPEVRANIEAYLGEQEPRTTREMRRYARHARNQVSQALQALGYYQYQIRIDIEEGEPARLHLNVTPGEPVRLRHVLVELSGEAQYQRDFTLPGQTDLKPGQPLNHAAYEAAKRHFRNQGLRYGYFSARYQVQQLDINPQQGWADIHLHFDSGPRYRLGAVTFDHEGVLDEAFLQRFVTFASGTPYSTDLITDLSRDLRGSGYFHEVLVDARHEFAEDLQVPVDVLLRMRPPRTLSVGVGFSTDIGPRVTTAWTQHWLNDQGHSRGVDAEVSQPRQSVGGWYQLPLTPPMTDYLRLTSAVRKERYDEQESQRFSAGIQWHHRLDNGWDRVLSLRGEYEEFRVGADEDATWLTLPGIGLGRLRSNHRVDPSRGYRVQVDLTGSRRDLLADVDILQLTFFSRGLMTLKDHHRFLARVQGGAMATDAFEQVPASLRFFAGGDQSVRGYGYQELAPRDESGQLLGGRYLLAVGLEYQYALTDRWRLATFVDAGDAVLEPKDLKQPLLGVGVGIRWVSPVGPLRLDVARGLDEQLGGWRLHFSMGPEL</sequence>
<dbReference type="GO" id="GO:0097347">
    <property type="term" value="C:TAM protein secretion complex"/>
    <property type="evidence" value="ECO:0007669"/>
    <property type="project" value="TreeGrafter"/>
</dbReference>
<evidence type="ECO:0000256" key="6">
    <source>
        <dbReference type="ARBA" id="ARBA00022729"/>
    </source>
</evidence>
<dbReference type="GO" id="GO:0009279">
    <property type="term" value="C:cell outer membrane"/>
    <property type="evidence" value="ECO:0007669"/>
    <property type="project" value="UniProtKB-SubCell"/>
</dbReference>
<dbReference type="GO" id="GO:0009306">
    <property type="term" value="P:protein secretion"/>
    <property type="evidence" value="ECO:0007669"/>
    <property type="project" value="TreeGrafter"/>
</dbReference>
<dbReference type="Gene3D" id="2.40.160.50">
    <property type="entry name" value="membrane protein fhac: a member of the omp85/tpsb transporter family"/>
    <property type="match status" value="1"/>
</dbReference>
<keyword evidence="15" id="KW-1185">Reference proteome</keyword>
<evidence type="ECO:0000256" key="8">
    <source>
        <dbReference type="ARBA" id="ARBA00023237"/>
    </source>
</evidence>
<keyword evidence="6" id="KW-0732">Signal</keyword>
<evidence type="ECO:0000256" key="2">
    <source>
        <dbReference type="ARBA" id="ARBA00010248"/>
    </source>
</evidence>
<evidence type="ECO:0000256" key="9">
    <source>
        <dbReference type="ARBA" id="ARBA00033063"/>
    </source>
</evidence>
<dbReference type="Pfam" id="PF07244">
    <property type="entry name" value="POTRA"/>
    <property type="match status" value="1"/>
</dbReference>
<dbReference type="Pfam" id="PF17243">
    <property type="entry name" value="POTRA_TamA_1"/>
    <property type="match status" value="1"/>
</dbReference>
<keyword evidence="5" id="KW-0812">Transmembrane</keyword>
<evidence type="ECO:0000256" key="3">
    <source>
        <dbReference type="ARBA" id="ARBA00015419"/>
    </source>
</evidence>
<evidence type="ECO:0000259" key="12">
    <source>
        <dbReference type="Pfam" id="PF07244"/>
    </source>
</evidence>
<feature type="domain" description="Bacterial surface antigen (D15)" evidence="11">
    <location>
        <begin position="339"/>
        <end position="544"/>
    </location>
</feature>
<accession>A0A1K1VGN4</accession>
<organism evidence="14 15">
    <name type="scientific">Marinospirillum alkaliphilum DSM 21637</name>
    <dbReference type="NCBI Taxonomy" id="1122209"/>
    <lineage>
        <taxon>Bacteria</taxon>
        <taxon>Pseudomonadati</taxon>
        <taxon>Pseudomonadota</taxon>
        <taxon>Gammaproteobacteria</taxon>
        <taxon>Oceanospirillales</taxon>
        <taxon>Oceanospirillaceae</taxon>
        <taxon>Marinospirillum</taxon>
    </lineage>
</organism>
<dbReference type="Gene3D" id="3.10.20.310">
    <property type="entry name" value="membrane protein fhac"/>
    <property type="match status" value="3"/>
</dbReference>
<feature type="domain" description="TamA POTRA" evidence="13">
    <location>
        <begin position="8"/>
        <end position="71"/>
    </location>
</feature>
<dbReference type="InterPro" id="IPR035243">
    <property type="entry name" value="TamA_POTRA_Dom_1"/>
</dbReference>
<dbReference type="InterPro" id="IPR010827">
    <property type="entry name" value="BamA/TamA_POTRA"/>
</dbReference>
<evidence type="ECO:0000256" key="7">
    <source>
        <dbReference type="ARBA" id="ARBA00023136"/>
    </source>
</evidence>
<comment type="subcellular location">
    <subcellularLocation>
        <location evidence="1">Cell outer membrane</location>
    </subcellularLocation>
</comment>
<evidence type="ECO:0000256" key="4">
    <source>
        <dbReference type="ARBA" id="ARBA00022452"/>
    </source>
</evidence>
<dbReference type="InterPro" id="IPR000184">
    <property type="entry name" value="Bac_surfAg_D15"/>
</dbReference>
<comment type="similarity">
    <text evidence="2">Belongs to the TamA family.</text>
</comment>
<dbReference type="EMBL" id="FPJW01000002">
    <property type="protein sequence ID" value="SFX24321.1"/>
    <property type="molecule type" value="Genomic_DNA"/>
</dbReference>
<comment type="subunit">
    <text evidence="10">Interacts with TamB to form the translocation and assembly module (TAM).</text>
</comment>